<comment type="caution">
    <text evidence="1">The sequence shown here is derived from an EMBL/GenBank/DDBJ whole genome shotgun (WGS) entry which is preliminary data.</text>
</comment>
<accession>A0A645E7C0</accession>
<dbReference type="EMBL" id="VSSQ01043987">
    <property type="protein sequence ID" value="MPM97764.1"/>
    <property type="molecule type" value="Genomic_DNA"/>
</dbReference>
<dbReference type="AlphaFoldDB" id="A0A645E7C0"/>
<sequence length="104" mass="10923">MHIGNISMSIQKSGINTRALATVSILNVTGFPVEGVTVYGSWSDITKSGDSSGITGSDGKVTFASGWVKKVKQGTFTFTVDNVKKEGWTYNLSDTAPSASITVS</sequence>
<reference evidence="1" key="1">
    <citation type="submission" date="2019-08" db="EMBL/GenBank/DDBJ databases">
        <authorList>
            <person name="Kucharzyk K."/>
            <person name="Murdoch R.W."/>
            <person name="Higgins S."/>
            <person name="Loffler F."/>
        </authorList>
    </citation>
    <scope>NUCLEOTIDE SEQUENCE</scope>
</reference>
<name>A0A645E7C0_9ZZZZ</name>
<gene>
    <name evidence="1" type="ORF">SDC9_144941</name>
</gene>
<proteinExistence type="predicted"/>
<evidence type="ECO:0000313" key="1">
    <source>
        <dbReference type="EMBL" id="MPM97764.1"/>
    </source>
</evidence>
<organism evidence="1">
    <name type="scientific">bioreactor metagenome</name>
    <dbReference type="NCBI Taxonomy" id="1076179"/>
    <lineage>
        <taxon>unclassified sequences</taxon>
        <taxon>metagenomes</taxon>
        <taxon>ecological metagenomes</taxon>
    </lineage>
</organism>
<protein>
    <submittedName>
        <fullName evidence="1">Uncharacterized protein</fullName>
    </submittedName>
</protein>